<keyword evidence="2" id="KW-1185">Reference proteome</keyword>
<name>V7HZ05_9LACO</name>
<evidence type="ECO:0000313" key="1">
    <source>
        <dbReference type="EMBL" id="ETA74525.1"/>
    </source>
</evidence>
<dbReference type="AlphaFoldDB" id="V7HZ05"/>
<dbReference type="Proteomes" id="UP000018559">
    <property type="component" value="Unassembled WGS sequence"/>
</dbReference>
<evidence type="ECO:0000313" key="2">
    <source>
        <dbReference type="Proteomes" id="UP000018559"/>
    </source>
</evidence>
<dbReference type="EMBL" id="AWWH01000066">
    <property type="protein sequence ID" value="ETA74525.1"/>
    <property type="molecule type" value="Genomic_DNA"/>
</dbReference>
<proteinExistence type="predicted"/>
<gene>
    <name evidence="1" type="ORF">LEQ_0390</name>
</gene>
<sequence>MPLTKELIRDILSHSIIATDRKTGEQRINSARSWLNKANCIYEYPTGKSLTISGLLNIGINDKPVFTKALSRNSEKAKVKIMLFLRHNLPNYDFSWNTEKPCYVIDYDDSYTWICSSKKEILDCILKFHCQNPLENSIDELLDYVVIKTFYGTGYDNPPKAWMSLRVALDTFFDTDSKQEFLKDIGITEEDL</sequence>
<dbReference type="RefSeq" id="WP_023859240.1">
    <property type="nucleotide sequence ID" value="NZ_AWWH01000066.1"/>
</dbReference>
<reference evidence="1 2" key="1">
    <citation type="journal article" date="2014" name="Genome Announc.">
        <title>The Genome of the Predominant Equine Lactobacillus Species, Lactobacillus equi, Is Reflective of Its Lifestyle Adaptations to an Herbivorous Host.</title>
        <authorList>
            <person name="O'Donnell M.M."/>
            <person name="Harris H.M."/>
            <person name="O'Toole P.W."/>
            <person name="Ross R.P."/>
        </authorList>
    </citation>
    <scope>NUCLEOTIDE SEQUENCE [LARGE SCALE GENOMIC DNA]</scope>
    <source>
        <strain evidence="1 2">DPC 6820</strain>
    </source>
</reference>
<comment type="caution">
    <text evidence="1">The sequence shown here is derived from an EMBL/GenBank/DDBJ whole genome shotgun (WGS) entry which is preliminary data.</text>
</comment>
<accession>V7HZ05</accession>
<dbReference type="PATRIC" id="fig|1392007.3.peg.656"/>
<organism evidence="1 2">
    <name type="scientific">Ligilactobacillus equi DPC 6820</name>
    <dbReference type="NCBI Taxonomy" id="1392007"/>
    <lineage>
        <taxon>Bacteria</taxon>
        <taxon>Bacillati</taxon>
        <taxon>Bacillota</taxon>
        <taxon>Bacilli</taxon>
        <taxon>Lactobacillales</taxon>
        <taxon>Lactobacillaceae</taxon>
        <taxon>Ligilactobacillus</taxon>
    </lineage>
</organism>
<protein>
    <submittedName>
        <fullName evidence="1">Uncharacterized protein</fullName>
    </submittedName>
</protein>